<name>A0AAW2XAI3_9LAMI</name>
<organism evidence="1">
    <name type="scientific">Sesamum latifolium</name>
    <dbReference type="NCBI Taxonomy" id="2727402"/>
    <lineage>
        <taxon>Eukaryota</taxon>
        <taxon>Viridiplantae</taxon>
        <taxon>Streptophyta</taxon>
        <taxon>Embryophyta</taxon>
        <taxon>Tracheophyta</taxon>
        <taxon>Spermatophyta</taxon>
        <taxon>Magnoliopsida</taxon>
        <taxon>eudicotyledons</taxon>
        <taxon>Gunneridae</taxon>
        <taxon>Pentapetalae</taxon>
        <taxon>asterids</taxon>
        <taxon>lamiids</taxon>
        <taxon>Lamiales</taxon>
        <taxon>Pedaliaceae</taxon>
        <taxon>Sesamum</taxon>
    </lineage>
</organism>
<gene>
    <name evidence="1" type="ORF">Slati_1636800</name>
</gene>
<reference evidence="1" key="1">
    <citation type="submission" date="2020-06" db="EMBL/GenBank/DDBJ databases">
        <authorList>
            <person name="Li T."/>
            <person name="Hu X."/>
            <person name="Zhang T."/>
            <person name="Song X."/>
            <person name="Zhang H."/>
            <person name="Dai N."/>
            <person name="Sheng W."/>
            <person name="Hou X."/>
            <person name="Wei L."/>
        </authorList>
    </citation>
    <scope>NUCLEOTIDE SEQUENCE</scope>
    <source>
        <strain evidence="1">KEN1</strain>
        <tissue evidence="1">Leaf</tissue>
    </source>
</reference>
<keyword evidence="1" id="KW-0418">Kinase</keyword>
<sequence>MLCWPIFRYMYYFSWLEYIEASPNMVLGFFLVSVFSALVESYPLGPKLDDNLTVPLASMMLATFVL</sequence>
<dbReference type="EMBL" id="JACGWN010000005">
    <property type="protein sequence ID" value="KAL0450804.1"/>
    <property type="molecule type" value="Genomic_DNA"/>
</dbReference>
<dbReference type="GO" id="GO:0016301">
    <property type="term" value="F:kinase activity"/>
    <property type="evidence" value="ECO:0007669"/>
    <property type="project" value="UniProtKB-KW"/>
</dbReference>
<evidence type="ECO:0000313" key="1">
    <source>
        <dbReference type="EMBL" id="KAL0450804.1"/>
    </source>
</evidence>
<protein>
    <submittedName>
        <fullName evidence="1">Phytol kinase, chloroplastic</fullName>
    </submittedName>
</protein>
<keyword evidence="1" id="KW-0808">Transferase</keyword>
<proteinExistence type="predicted"/>
<comment type="caution">
    <text evidence="1">The sequence shown here is derived from an EMBL/GenBank/DDBJ whole genome shotgun (WGS) entry which is preliminary data.</text>
</comment>
<dbReference type="AlphaFoldDB" id="A0AAW2XAI3"/>
<accession>A0AAW2XAI3</accession>
<reference evidence="1" key="2">
    <citation type="journal article" date="2024" name="Plant">
        <title>Genomic evolution and insights into agronomic trait innovations of Sesamum species.</title>
        <authorList>
            <person name="Miao H."/>
            <person name="Wang L."/>
            <person name="Qu L."/>
            <person name="Liu H."/>
            <person name="Sun Y."/>
            <person name="Le M."/>
            <person name="Wang Q."/>
            <person name="Wei S."/>
            <person name="Zheng Y."/>
            <person name="Lin W."/>
            <person name="Duan Y."/>
            <person name="Cao H."/>
            <person name="Xiong S."/>
            <person name="Wang X."/>
            <person name="Wei L."/>
            <person name="Li C."/>
            <person name="Ma Q."/>
            <person name="Ju M."/>
            <person name="Zhao R."/>
            <person name="Li G."/>
            <person name="Mu C."/>
            <person name="Tian Q."/>
            <person name="Mei H."/>
            <person name="Zhang T."/>
            <person name="Gao T."/>
            <person name="Zhang H."/>
        </authorList>
    </citation>
    <scope>NUCLEOTIDE SEQUENCE</scope>
    <source>
        <strain evidence="1">KEN1</strain>
    </source>
</reference>